<proteinExistence type="predicted"/>
<dbReference type="Proteomes" id="UP000383932">
    <property type="component" value="Unassembled WGS sequence"/>
</dbReference>
<reference evidence="1 2" key="1">
    <citation type="journal article" date="2019" name="Fungal Biol. Biotechnol.">
        <title>Draft genome sequence of fastidious pathogen Ceratobasidium theobromae, which causes vascular-streak dieback in Theobroma cacao.</title>
        <authorList>
            <person name="Ali S.S."/>
            <person name="Asman A."/>
            <person name="Shao J."/>
            <person name="Firmansyah A.P."/>
            <person name="Susilo A.W."/>
            <person name="Rosmana A."/>
            <person name="McMahon P."/>
            <person name="Junaid M."/>
            <person name="Guest D."/>
            <person name="Kheng T.Y."/>
            <person name="Meinhardt L.W."/>
            <person name="Bailey B.A."/>
        </authorList>
    </citation>
    <scope>NUCLEOTIDE SEQUENCE [LARGE SCALE GENOMIC DNA]</scope>
    <source>
        <strain evidence="1 2">CT2</strain>
    </source>
</reference>
<dbReference type="AlphaFoldDB" id="A0A5N5Q8P0"/>
<evidence type="ECO:0000313" key="2">
    <source>
        <dbReference type="Proteomes" id="UP000383932"/>
    </source>
</evidence>
<organism evidence="1 2">
    <name type="scientific">Ceratobasidium theobromae</name>
    <dbReference type="NCBI Taxonomy" id="1582974"/>
    <lineage>
        <taxon>Eukaryota</taxon>
        <taxon>Fungi</taxon>
        <taxon>Dikarya</taxon>
        <taxon>Basidiomycota</taxon>
        <taxon>Agaricomycotina</taxon>
        <taxon>Agaricomycetes</taxon>
        <taxon>Cantharellales</taxon>
        <taxon>Ceratobasidiaceae</taxon>
        <taxon>Ceratobasidium</taxon>
    </lineage>
</organism>
<dbReference type="EMBL" id="SSOP01000602">
    <property type="protein sequence ID" value="KAB5588044.1"/>
    <property type="molecule type" value="Genomic_DNA"/>
</dbReference>
<keyword evidence="2" id="KW-1185">Reference proteome</keyword>
<accession>A0A5N5Q8P0</accession>
<protein>
    <submittedName>
        <fullName evidence="1">Uncharacterized protein</fullName>
    </submittedName>
</protein>
<dbReference type="OrthoDB" id="3315829at2759"/>
<sequence length="268" mass="29349">MISSCAEFFTYVQTVIPHSADESQVKVASMLMHYITLVHTTKDQLDLKKVLSASGKPFTKKIMRNQGLVRKFALALGLKMCVPWKPTQIPGWLKEMSEDCKVDVKASLTCNKTVEKVCDELYILTAFVCMARQAMITTHKATLHALDRGYSSHCHLDYKPVGLLGLGAGSNMMQGLKASQIPQALISYPTTAKSQSTPISNSRMAPMSAGLNISKSSVSSCATASRIKSQKNMMATSNVLHNPPQYAHFMAALAHQGHATRPTPTVYR</sequence>
<evidence type="ECO:0000313" key="1">
    <source>
        <dbReference type="EMBL" id="KAB5588044.1"/>
    </source>
</evidence>
<comment type="caution">
    <text evidence="1">The sequence shown here is derived from an EMBL/GenBank/DDBJ whole genome shotgun (WGS) entry which is preliminary data.</text>
</comment>
<name>A0A5N5Q8P0_9AGAM</name>
<gene>
    <name evidence="1" type="ORF">CTheo_8513</name>
</gene>